<proteinExistence type="predicted"/>
<evidence type="ECO:0000313" key="7">
    <source>
        <dbReference type="Proteomes" id="UP001596406"/>
    </source>
</evidence>
<keyword evidence="3" id="KW-0732">Signal</keyword>
<dbReference type="AlphaFoldDB" id="A0ABD5UBW2"/>
<keyword evidence="7" id="KW-1185">Reference proteome</keyword>
<dbReference type="PANTHER" id="PTHR30532:SF1">
    <property type="entry name" value="IRON(3+)-HYDROXAMATE-BINDING PROTEIN FHUD"/>
    <property type="match status" value="1"/>
</dbReference>
<dbReference type="EMBL" id="JBHSXM010000001">
    <property type="protein sequence ID" value="MFC6837065.1"/>
    <property type="molecule type" value="Genomic_DNA"/>
</dbReference>
<feature type="region of interest" description="Disordered" evidence="4">
    <location>
        <begin position="33"/>
        <end position="64"/>
    </location>
</feature>
<dbReference type="PANTHER" id="PTHR30532">
    <property type="entry name" value="IRON III DICITRATE-BINDING PERIPLASMIC PROTEIN"/>
    <property type="match status" value="1"/>
</dbReference>
<name>A0ABD5UBW2_9EURY</name>
<dbReference type="PROSITE" id="PS51318">
    <property type="entry name" value="TAT"/>
    <property type="match status" value="1"/>
</dbReference>
<evidence type="ECO:0000256" key="3">
    <source>
        <dbReference type="ARBA" id="ARBA00022729"/>
    </source>
</evidence>
<keyword evidence="2" id="KW-0813">Transport</keyword>
<evidence type="ECO:0000256" key="4">
    <source>
        <dbReference type="SAM" id="MobiDB-lite"/>
    </source>
</evidence>
<feature type="domain" description="Fe/B12 periplasmic-binding" evidence="5">
    <location>
        <begin position="85"/>
        <end position="355"/>
    </location>
</feature>
<dbReference type="Gene3D" id="3.40.50.1980">
    <property type="entry name" value="Nitrogenase molybdenum iron protein domain"/>
    <property type="match status" value="2"/>
</dbReference>
<dbReference type="InterPro" id="IPR051313">
    <property type="entry name" value="Bact_iron-sidero_bind"/>
</dbReference>
<reference evidence="6 7" key="1">
    <citation type="journal article" date="2019" name="Int. J. Syst. Evol. Microbiol.">
        <title>The Global Catalogue of Microorganisms (GCM) 10K type strain sequencing project: providing services to taxonomists for standard genome sequencing and annotation.</title>
        <authorList>
            <consortium name="The Broad Institute Genomics Platform"/>
            <consortium name="The Broad Institute Genome Sequencing Center for Infectious Disease"/>
            <person name="Wu L."/>
            <person name="Ma J."/>
        </authorList>
    </citation>
    <scope>NUCLEOTIDE SEQUENCE [LARGE SCALE GENOMIC DNA]</scope>
    <source>
        <strain evidence="6 7">PSRA2</strain>
    </source>
</reference>
<evidence type="ECO:0000256" key="1">
    <source>
        <dbReference type="ARBA" id="ARBA00004196"/>
    </source>
</evidence>
<gene>
    <name evidence="6" type="ORF">ACFQHK_11175</name>
</gene>
<evidence type="ECO:0000256" key="2">
    <source>
        <dbReference type="ARBA" id="ARBA00022448"/>
    </source>
</evidence>
<comment type="caution">
    <text evidence="6">The sequence shown here is derived from an EMBL/GenBank/DDBJ whole genome shotgun (WGS) entry which is preliminary data.</text>
</comment>
<comment type="subcellular location">
    <subcellularLocation>
        <location evidence="1">Cell envelope</location>
    </subcellularLocation>
</comment>
<protein>
    <submittedName>
        <fullName evidence="6">ABC transporter substrate-binding protein</fullName>
    </submittedName>
</protein>
<dbReference type="SUPFAM" id="SSF53807">
    <property type="entry name" value="Helical backbone' metal receptor"/>
    <property type="match status" value="1"/>
</dbReference>
<dbReference type="PROSITE" id="PS51257">
    <property type="entry name" value="PROKAR_LIPOPROTEIN"/>
    <property type="match status" value="1"/>
</dbReference>
<dbReference type="RefSeq" id="WP_304448735.1">
    <property type="nucleotide sequence ID" value="NZ_JARRAH010000001.1"/>
</dbReference>
<feature type="compositionally biased region" description="Gly residues" evidence="4">
    <location>
        <begin position="33"/>
        <end position="50"/>
    </location>
</feature>
<dbReference type="InterPro" id="IPR006311">
    <property type="entry name" value="TAT_signal"/>
</dbReference>
<dbReference type="Proteomes" id="UP001596406">
    <property type="component" value="Unassembled WGS sequence"/>
</dbReference>
<dbReference type="Pfam" id="PF01497">
    <property type="entry name" value="Peripla_BP_2"/>
    <property type="match status" value="1"/>
</dbReference>
<evidence type="ECO:0000259" key="5">
    <source>
        <dbReference type="Pfam" id="PF01497"/>
    </source>
</evidence>
<organism evidence="6 7">
    <name type="scientific">Halomarina ordinaria</name>
    <dbReference type="NCBI Taxonomy" id="3033939"/>
    <lineage>
        <taxon>Archaea</taxon>
        <taxon>Methanobacteriati</taxon>
        <taxon>Methanobacteriota</taxon>
        <taxon>Stenosarchaea group</taxon>
        <taxon>Halobacteria</taxon>
        <taxon>Halobacteriales</taxon>
        <taxon>Natronomonadaceae</taxon>
        <taxon>Halomarina</taxon>
    </lineage>
</organism>
<accession>A0ABD5UBW2</accession>
<sequence>MDGDTNRTRRTFLTGTGTLAVGALAGCLGGQGGPAGGNGSGETNGTGNESGEGENETAGGSETPYTVSMAPVGEVEFEAVPETFAAYEPGYADMAVALGRGDGLLSVGLKERYYTDVYDELDGVSVDTDSLTALVDNGIDREVFYELGADLHLMDPQWLVNNGSFGLEQSDIDAVADQVAPFFGNTIFRRTDEWHDYEYYTLYEAFGKVAEVFQEGERYEAFAAVHDAMLEEVEANLPGEDERPNALLTYAAADEPEEFSPYRVSGEGTNKKQFHDLGIDDALEGTGISGLSTTERGTIDYETMLEVDPDSILVRGHETKTEEEFRETVLAYMQQDSVASELTAVQEERVFRGGPIYAGPIHNLFLTERFAGLYYPDAFSGELFDRSEVSDVVTGTF</sequence>
<dbReference type="InterPro" id="IPR002491">
    <property type="entry name" value="ABC_transptr_periplasmic_BD"/>
</dbReference>
<evidence type="ECO:0000313" key="6">
    <source>
        <dbReference type="EMBL" id="MFC6837065.1"/>
    </source>
</evidence>